<evidence type="ECO:0000256" key="5">
    <source>
        <dbReference type="ARBA" id="ARBA00022827"/>
    </source>
</evidence>
<dbReference type="Pfam" id="PF13434">
    <property type="entry name" value="Lys_Orn_oxgnase"/>
    <property type="match status" value="1"/>
</dbReference>
<evidence type="ECO:0000256" key="4">
    <source>
        <dbReference type="ARBA" id="ARBA00022630"/>
    </source>
</evidence>
<comment type="pathway">
    <text evidence="2">Siderophore biosynthesis.</text>
</comment>
<evidence type="ECO:0000256" key="6">
    <source>
        <dbReference type="ARBA" id="ARBA00022857"/>
    </source>
</evidence>
<evidence type="ECO:0000313" key="8">
    <source>
        <dbReference type="EMBL" id="TDG17873.1"/>
    </source>
</evidence>
<evidence type="ECO:0000313" key="9">
    <source>
        <dbReference type="Proteomes" id="UP000295722"/>
    </source>
</evidence>
<keyword evidence="6" id="KW-0521">NADP</keyword>
<evidence type="ECO:0000256" key="7">
    <source>
        <dbReference type="ARBA" id="ARBA00023002"/>
    </source>
</evidence>
<dbReference type="RefSeq" id="WP_133199660.1">
    <property type="nucleotide sequence ID" value="NZ_JBHUCW010000042.1"/>
</dbReference>
<sequence>MSTPNVKSKAHSRPAPGSGVLDFIAIGLGPFNLSLACLAEPIRDLRGLFLERNEDFDWHPGMLIDDTTLQNPFLADLVSLADPKSPFSFLNYCKQEGKLYAYYIRERFYLSRAEYNRYCKWAIRQLSSIAFSSQVERVEYVERTAGDGGEGHYVVSGRHVRTGAPFVHRAARLVIGVGSVPQLPPCCEEAREHCIHSAHYVARKRELQKKRSIAVIGSGQSAAEIFYDLLKECDEHDYALTWITRSPRFFQMENTKLTLEMISPDYIDYFYNLPDNVREGIIARQDSLYKGVNASLINQIYDLLDDRRSRAGRGGSPARLITNSELTGCHYDRNEARFQLRFVQRDEGVQYTHATDGAIFATGYGQNVPGFIDGIRERIRWDDKGRYRLSRNYAIDVNERDIFVQNAGLYSHGLTNPDLGMSCYRNSCILRELTGEEHYKIERRIALQDFSVPDTDAFVKAPLETQ</sequence>
<dbReference type="OrthoDB" id="7527071at2"/>
<protein>
    <submittedName>
        <fullName evidence="8">Alcaligin biosynthesis protein</fullName>
    </submittedName>
</protein>
<evidence type="ECO:0000256" key="1">
    <source>
        <dbReference type="ARBA" id="ARBA00001974"/>
    </source>
</evidence>
<dbReference type="SUPFAM" id="SSF51905">
    <property type="entry name" value="FAD/NAD(P)-binding domain"/>
    <property type="match status" value="2"/>
</dbReference>
<keyword evidence="9" id="KW-1185">Reference proteome</keyword>
<dbReference type="InterPro" id="IPR025700">
    <property type="entry name" value="Lys/Orn_oxygenase"/>
</dbReference>
<keyword evidence="5" id="KW-0274">FAD</keyword>
<evidence type="ECO:0000256" key="2">
    <source>
        <dbReference type="ARBA" id="ARBA00004924"/>
    </source>
</evidence>
<gene>
    <name evidence="8" type="ORF">EYW47_36470</name>
</gene>
<keyword evidence="4" id="KW-0285">Flavoprotein</keyword>
<name>A0A4R5LZ43_9BURK</name>
<comment type="cofactor">
    <cofactor evidence="1">
        <name>FAD</name>
        <dbReference type="ChEBI" id="CHEBI:57692"/>
    </cofactor>
</comment>
<proteinExistence type="inferred from homology"/>
<comment type="similarity">
    <text evidence="3">Belongs to the lysine N(6)-hydroxylase/L-ornithine N(5)-oxygenase family.</text>
</comment>
<dbReference type="Proteomes" id="UP000295722">
    <property type="component" value="Unassembled WGS sequence"/>
</dbReference>
<dbReference type="Gene3D" id="3.50.50.60">
    <property type="entry name" value="FAD/NAD(P)-binding domain"/>
    <property type="match status" value="1"/>
</dbReference>
<reference evidence="8 9" key="1">
    <citation type="submission" date="2019-03" db="EMBL/GenBank/DDBJ databases">
        <title>Paraburkholderia sp. 4M-K11, isolated from subtropical forest soil.</title>
        <authorList>
            <person name="Gao Z.-H."/>
            <person name="Qiu L.-H."/>
        </authorList>
    </citation>
    <scope>NUCLEOTIDE SEQUENCE [LARGE SCALE GENOMIC DNA]</scope>
    <source>
        <strain evidence="8 9">4M-K11</strain>
    </source>
</reference>
<dbReference type="InterPro" id="IPR036188">
    <property type="entry name" value="FAD/NAD-bd_sf"/>
</dbReference>
<dbReference type="EMBL" id="SMRP01000038">
    <property type="protein sequence ID" value="TDG17873.1"/>
    <property type="molecule type" value="Genomic_DNA"/>
</dbReference>
<dbReference type="PANTHER" id="PTHR42802">
    <property type="entry name" value="MONOOXYGENASE"/>
    <property type="match status" value="1"/>
</dbReference>
<evidence type="ECO:0000256" key="3">
    <source>
        <dbReference type="ARBA" id="ARBA00007588"/>
    </source>
</evidence>
<keyword evidence="7" id="KW-0560">Oxidoreductase</keyword>
<dbReference type="GO" id="GO:0016491">
    <property type="term" value="F:oxidoreductase activity"/>
    <property type="evidence" value="ECO:0007669"/>
    <property type="project" value="UniProtKB-KW"/>
</dbReference>
<comment type="caution">
    <text evidence="8">The sequence shown here is derived from an EMBL/GenBank/DDBJ whole genome shotgun (WGS) entry which is preliminary data.</text>
</comment>
<dbReference type="PANTHER" id="PTHR42802:SF1">
    <property type="entry name" value="L-ORNITHINE N(5)-MONOOXYGENASE"/>
    <property type="match status" value="1"/>
</dbReference>
<dbReference type="AlphaFoldDB" id="A0A4R5LZ43"/>
<accession>A0A4R5LZ43</accession>
<organism evidence="8 9">
    <name type="scientific">Paraburkholderia silviterrae</name>
    <dbReference type="NCBI Taxonomy" id="2528715"/>
    <lineage>
        <taxon>Bacteria</taxon>
        <taxon>Pseudomonadati</taxon>
        <taxon>Pseudomonadota</taxon>
        <taxon>Betaproteobacteria</taxon>
        <taxon>Burkholderiales</taxon>
        <taxon>Burkholderiaceae</taxon>
        <taxon>Paraburkholderia</taxon>
    </lineage>
</organism>